<keyword evidence="8" id="KW-1185">Reference proteome</keyword>
<evidence type="ECO:0000259" key="2">
    <source>
        <dbReference type="Pfam" id="PF07331"/>
    </source>
</evidence>
<reference evidence="4" key="3">
    <citation type="submission" date="2023-11" db="EMBL/GenBank/DDBJ databases">
        <authorList>
            <person name="Kyselkova M."/>
            <person name="Xanthopoulou K."/>
            <person name="Shestivska V."/>
            <person name="Spanelova P."/>
            <person name="Maixnerova M."/>
            <person name="Higgins P.G."/>
            <person name="Nemec A."/>
        </authorList>
    </citation>
    <scope>NUCLEOTIDE SEQUENCE</scope>
    <source>
        <strain evidence="4">ANC 7225</strain>
    </source>
</reference>
<feature type="transmembrane region" description="Helical" evidence="1">
    <location>
        <begin position="68"/>
        <end position="88"/>
    </location>
</feature>
<comment type="caution">
    <text evidence="5">The sequence shown here is derived from an EMBL/GenBank/DDBJ whole genome shotgun (WGS) entry which is preliminary data.</text>
</comment>
<dbReference type="EMBL" id="JAXHPL010000028">
    <property type="protein sequence ID" value="MDY6486884.1"/>
    <property type="molecule type" value="Genomic_DNA"/>
</dbReference>
<gene>
    <name evidence="5" type="ORF">GIX10_06850</name>
    <name evidence="4" type="ORF">SKM48_01185</name>
    <name evidence="3" type="ORF">SKM51_06680</name>
</gene>
<feature type="transmembrane region" description="Helical" evidence="1">
    <location>
        <begin position="94"/>
        <end position="113"/>
    </location>
</feature>
<protein>
    <submittedName>
        <fullName evidence="5">Tripartite tricarboxylate transporter TctB family protein</fullName>
    </submittedName>
</protein>
<evidence type="ECO:0000313" key="6">
    <source>
        <dbReference type="Proteomes" id="UP000473854"/>
    </source>
</evidence>
<evidence type="ECO:0000313" key="7">
    <source>
        <dbReference type="Proteomes" id="UP001278995"/>
    </source>
</evidence>
<dbReference type="Proteomes" id="UP001278995">
    <property type="component" value="Unassembled WGS sequence"/>
</dbReference>
<reference evidence="5 6" key="1">
    <citation type="submission" date="2019-11" db="EMBL/GenBank/DDBJ databases">
        <authorList>
            <person name="An D."/>
        </authorList>
    </citation>
    <scope>NUCLEOTIDE SEQUENCE [LARGE SCALE GENOMIC DNA]</scope>
    <source>
        <strain evidence="5 6">YIM 103518</strain>
    </source>
</reference>
<evidence type="ECO:0000313" key="8">
    <source>
        <dbReference type="Proteomes" id="UP001284094"/>
    </source>
</evidence>
<dbReference type="EMBL" id="JAXHPO010000003">
    <property type="protein sequence ID" value="MDY6549390.1"/>
    <property type="molecule type" value="Genomic_DNA"/>
</dbReference>
<keyword evidence="1" id="KW-0812">Transmembrane</keyword>
<dbReference type="Pfam" id="PF07331">
    <property type="entry name" value="TctB"/>
    <property type="match status" value="1"/>
</dbReference>
<sequence length="150" mass="16855">MLFERIFISSIGIASFILIFVAWGHVAPIAYDPLGPRPYPVLLLSLLLISCVYLVFRPKRFSDKVDTGFLNPLVLKKVCLTLLFFFIYAFTFEFLGFILATTIMCFAIGVLFGGNIKASLISAISMSVFCYLMFDYGLDVPLPLGFFFSK</sequence>
<dbReference type="Proteomes" id="UP001284094">
    <property type="component" value="Unassembled WGS sequence"/>
</dbReference>
<organism evidence="5 6">
    <name type="scientific">Acinetobacter faecalis</name>
    <dbReference type="NCBI Taxonomy" id="2665161"/>
    <lineage>
        <taxon>Bacteria</taxon>
        <taxon>Pseudomonadati</taxon>
        <taxon>Pseudomonadota</taxon>
        <taxon>Gammaproteobacteria</taxon>
        <taxon>Moraxellales</taxon>
        <taxon>Moraxellaceae</taxon>
        <taxon>Acinetobacter</taxon>
    </lineage>
</organism>
<keyword evidence="1" id="KW-0472">Membrane</keyword>
<feature type="transmembrane region" description="Helical" evidence="1">
    <location>
        <begin position="120"/>
        <end position="138"/>
    </location>
</feature>
<evidence type="ECO:0000313" key="3">
    <source>
        <dbReference type="EMBL" id="MDY6486884.1"/>
    </source>
</evidence>
<evidence type="ECO:0000256" key="1">
    <source>
        <dbReference type="SAM" id="Phobius"/>
    </source>
</evidence>
<keyword evidence="1" id="KW-1133">Transmembrane helix</keyword>
<reference evidence="3 7" key="2">
    <citation type="submission" date="2023-11" db="EMBL/GenBank/DDBJ databases">
        <title>The common occurrence of Acinetobacte faecalis in cattle feces and its emended description.</title>
        <authorList>
            <person name="Kyselkova M."/>
            <person name="Xanthopoulou K."/>
            <person name="Shestivska V."/>
            <person name="Spanelova P."/>
            <person name="Maixnerova M."/>
            <person name="Higgins P.G."/>
            <person name="Nemec A."/>
        </authorList>
    </citation>
    <scope>NUCLEOTIDE SEQUENCE [LARGE SCALE GENOMIC DNA]</scope>
    <source>
        <strain evidence="3 7">ANC 7483</strain>
    </source>
</reference>
<proteinExistence type="predicted"/>
<feature type="transmembrane region" description="Helical" evidence="1">
    <location>
        <begin position="7"/>
        <end position="26"/>
    </location>
</feature>
<name>A0A6L6GFE4_9GAMM</name>
<feature type="domain" description="DUF1468" evidence="2">
    <location>
        <begin position="11"/>
        <end position="143"/>
    </location>
</feature>
<dbReference type="Proteomes" id="UP000473854">
    <property type="component" value="Unassembled WGS sequence"/>
</dbReference>
<dbReference type="EMBL" id="WLYL01000016">
    <property type="protein sequence ID" value="MTD11157.1"/>
    <property type="molecule type" value="Genomic_DNA"/>
</dbReference>
<feature type="transmembrane region" description="Helical" evidence="1">
    <location>
        <begin position="38"/>
        <end position="56"/>
    </location>
</feature>
<evidence type="ECO:0000313" key="5">
    <source>
        <dbReference type="EMBL" id="MTD11157.1"/>
    </source>
</evidence>
<evidence type="ECO:0000313" key="4">
    <source>
        <dbReference type="EMBL" id="MDY6549390.1"/>
    </source>
</evidence>
<dbReference type="RefSeq" id="WP_154772765.1">
    <property type="nucleotide sequence ID" value="NZ_JAXHPE010000045.1"/>
</dbReference>
<dbReference type="InterPro" id="IPR009936">
    <property type="entry name" value="DUF1468"/>
</dbReference>
<reference evidence="4 8" key="4">
    <citation type="journal article" date="2024" name="Syst. Appl. Microbiol.">
        <title>Evidence for the occurrence of Acinetobacter faecalis in cattle feces and its emended description.</title>
        <authorList>
            <person name="Kyselkova M."/>
            <person name="Xanthopoulou K."/>
            <person name="Shestivska V."/>
            <person name="Spanelova P."/>
            <person name="Maixnerova M."/>
            <person name="Higgins P.G."/>
            <person name="Nemec A."/>
        </authorList>
    </citation>
    <scope>NUCLEOTIDE SEQUENCE [LARGE SCALE GENOMIC DNA]</scope>
    <source>
        <strain evidence="4 8">ANC 7225</strain>
    </source>
</reference>
<dbReference type="GeneID" id="86888403"/>
<dbReference type="AlphaFoldDB" id="A0A6L6GFE4"/>
<accession>A0A6L6GFE4</accession>